<comment type="caution">
    <text evidence="1">The sequence shown here is derived from an EMBL/GenBank/DDBJ whole genome shotgun (WGS) entry which is preliminary data.</text>
</comment>
<name>A0A0A0IIP7_CLOBO</name>
<reference evidence="1 2" key="1">
    <citation type="submission" date="2014-01" db="EMBL/GenBank/DDBJ databases">
        <title>Plasmidome dynamics in the species complex Clostridium novyi sensu lato converts strains of independent lineages into distinctly different pathogens.</title>
        <authorList>
            <person name="Skarin H."/>
            <person name="Segerman B."/>
        </authorList>
    </citation>
    <scope>NUCLEOTIDE SEQUENCE [LARGE SCALE GENOMIC DNA]</scope>
    <source>
        <strain evidence="1 2">DC5</strain>
    </source>
</reference>
<dbReference type="Proteomes" id="UP000030014">
    <property type="component" value="Unassembled WGS sequence"/>
</dbReference>
<accession>A0A0A0IIP7</accession>
<evidence type="ECO:0000313" key="2">
    <source>
        <dbReference type="Proteomes" id="UP000030014"/>
    </source>
</evidence>
<evidence type="ECO:0000313" key="1">
    <source>
        <dbReference type="EMBL" id="KGN00838.1"/>
    </source>
</evidence>
<dbReference type="RefSeq" id="WP_039259089.1">
    <property type="nucleotide sequence ID" value="NZ_JDRY01000015.1"/>
</dbReference>
<dbReference type="AlphaFoldDB" id="A0A0A0IIP7"/>
<gene>
    <name evidence="1" type="ORF">Z955_02455</name>
</gene>
<sequence length="108" mass="13269">MENYNIVICDRCKKEINIGEDSLKEKKINNDVVKYFECDRCGKKYIYIVEDEFTMLKQNKICKLQKKVERELQGLNEKKVIKYNKDIRKIMKDVTEYQRRIKRKYENF</sequence>
<dbReference type="EMBL" id="JDRY01000015">
    <property type="protein sequence ID" value="KGN00838.1"/>
    <property type="molecule type" value="Genomic_DNA"/>
</dbReference>
<protein>
    <submittedName>
        <fullName evidence="1">Uncharacterized protein</fullName>
    </submittedName>
</protein>
<proteinExistence type="predicted"/>
<organism evidence="1 2">
    <name type="scientific">Clostridium botulinum C/D str. DC5</name>
    <dbReference type="NCBI Taxonomy" id="1443128"/>
    <lineage>
        <taxon>Bacteria</taxon>
        <taxon>Bacillati</taxon>
        <taxon>Bacillota</taxon>
        <taxon>Clostridia</taxon>
        <taxon>Eubacteriales</taxon>
        <taxon>Clostridiaceae</taxon>
        <taxon>Clostridium</taxon>
    </lineage>
</organism>